<feature type="region of interest" description="Disordered" evidence="1">
    <location>
        <begin position="542"/>
        <end position="647"/>
    </location>
</feature>
<evidence type="ECO:0000313" key="3">
    <source>
        <dbReference type="Proteomes" id="UP000747110"/>
    </source>
</evidence>
<feature type="compositionally biased region" description="Low complexity" evidence="1">
    <location>
        <begin position="157"/>
        <end position="201"/>
    </location>
</feature>
<feature type="region of interest" description="Disordered" evidence="1">
    <location>
        <begin position="1"/>
        <end position="65"/>
    </location>
</feature>
<feature type="compositionally biased region" description="Polar residues" evidence="1">
    <location>
        <begin position="320"/>
        <end position="331"/>
    </location>
</feature>
<keyword evidence="3" id="KW-1185">Reference proteome</keyword>
<dbReference type="EMBL" id="BNCP01000002">
    <property type="protein sequence ID" value="GIL70277.1"/>
    <property type="molecule type" value="Genomic_DNA"/>
</dbReference>
<comment type="caution">
    <text evidence="2">The sequence shown here is derived from an EMBL/GenBank/DDBJ whole genome shotgun (WGS) entry which is preliminary data.</text>
</comment>
<feature type="non-terminal residue" evidence="2">
    <location>
        <position position="647"/>
    </location>
</feature>
<feature type="compositionally biased region" description="Low complexity" evidence="1">
    <location>
        <begin position="99"/>
        <end position="123"/>
    </location>
</feature>
<feature type="compositionally biased region" description="Polar residues" evidence="1">
    <location>
        <begin position="629"/>
        <end position="647"/>
    </location>
</feature>
<feature type="compositionally biased region" description="Gly residues" evidence="1">
    <location>
        <begin position="562"/>
        <end position="572"/>
    </location>
</feature>
<feature type="region of interest" description="Disordered" evidence="1">
    <location>
        <begin position="317"/>
        <end position="342"/>
    </location>
</feature>
<reference evidence="2" key="1">
    <citation type="journal article" date="2021" name="Proc. Natl. Acad. Sci. U.S.A.">
        <title>Three genomes in the algal genus Volvox reveal the fate of a haploid sex-determining region after a transition to homothallism.</title>
        <authorList>
            <person name="Yamamoto K."/>
            <person name="Hamaji T."/>
            <person name="Kawai-Toyooka H."/>
            <person name="Matsuzaki R."/>
            <person name="Takahashi F."/>
            <person name="Nishimura Y."/>
            <person name="Kawachi M."/>
            <person name="Noguchi H."/>
            <person name="Minakuchi Y."/>
            <person name="Umen J.G."/>
            <person name="Toyoda A."/>
            <person name="Nozaki H."/>
        </authorList>
    </citation>
    <scope>NUCLEOTIDE SEQUENCE</scope>
    <source>
        <strain evidence="2">NIES-3786</strain>
    </source>
</reference>
<feature type="region of interest" description="Disordered" evidence="1">
    <location>
        <begin position="99"/>
        <end position="201"/>
    </location>
</feature>
<feature type="region of interest" description="Disordered" evidence="1">
    <location>
        <begin position="407"/>
        <end position="436"/>
    </location>
</feature>
<proteinExistence type="predicted"/>
<name>A0A8J4BX59_9CHLO</name>
<feature type="region of interest" description="Disordered" evidence="1">
    <location>
        <begin position="486"/>
        <end position="507"/>
    </location>
</feature>
<gene>
    <name evidence="2" type="ORF">Vretifemale_1100</name>
</gene>
<organism evidence="2 3">
    <name type="scientific">Volvox reticuliferus</name>
    <dbReference type="NCBI Taxonomy" id="1737510"/>
    <lineage>
        <taxon>Eukaryota</taxon>
        <taxon>Viridiplantae</taxon>
        <taxon>Chlorophyta</taxon>
        <taxon>core chlorophytes</taxon>
        <taxon>Chlorophyceae</taxon>
        <taxon>CS clade</taxon>
        <taxon>Chlamydomonadales</taxon>
        <taxon>Volvocaceae</taxon>
        <taxon>Volvox</taxon>
    </lineage>
</organism>
<evidence type="ECO:0000256" key="1">
    <source>
        <dbReference type="SAM" id="MobiDB-lite"/>
    </source>
</evidence>
<feature type="compositionally biased region" description="Low complexity" evidence="1">
    <location>
        <begin position="415"/>
        <end position="434"/>
    </location>
</feature>
<dbReference type="Proteomes" id="UP000747110">
    <property type="component" value="Unassembled WGS sequence"/>
</dbReference>
<dbReference type="AlphaFoldDB" id="A0A8J4BX59"/>
<accession>A0A8J4BX59</accession>
<feature type="compositionally biased region" description="Polar residues" evidence="1">
    <location>
        <begin position="1"/>
        <end position="29"/>
    </location>
</feature>
<feature type="compositionally biased region" description="Low complexity" evidence="1">
    <location>
        <begin position="607"/>
        <end position="627"/>
    </location>
</feature>
<sequence length="647" mass="62086">MAQPQNAQQSRGRSGTPNRTSRLASSSGWTPLGAAGSSGTAPVVPAAGITPSSGQPRGPSAFAASWEPDGAAFTVTADPTAMAMAAGNGAATSTATASLSPLSHANSPGVVSSSVGPGLSSSGLGLGADRKLVPTRSGTSRTPTIQQSRSMSHPRSAGRGAPGTAGWTPAAVVAAAANPGSGSASPRTNFSAGSPAAGSAVSAGAGFGSGVVASGTTAAGSGTMATAAGVDAAGTDVSSGQSGLPGTNACTGAAGNGGGRQLPSRSGLRPPSWRGTNSTSTGSGQGASSAAAAVAMAALSVGVVEPYGAAAMMSGAVSPLGSSRPRTSPDLSGQALTGGASTSGAAAAVGGLGFLHGITVVRTGSDSWGQHLRPNSASPLGLNGSGGGATFTTAPAAGNSTAGANGGYCPPLPQPSSSALAKPASASARRPLSAHQETLDAGQRACRISLACISDVPASPSLGDVGLGPGPNLPSLPGFVPQLTTSAQTSASGGAGSISGAAVSGTAPKRTGSSLLVSLDGLPPGPSRLYEAITKQLEESEDLELAEAESSGGEDAGKGFRSRGGGTGGGGIAETEVLLPPSGRLMGGSLRTLPGEQQHNRQPPQPATSQASQQPQPVLSQSQGLQQAFHYQSNSGSQQPPQAHLQQ</sequence>
<protein>
    <submittedName>
        <fullName evidence="2">Uncharacterized protein</fullName>
    </submittedName>
</protein>
<feature type="region of interest" description="Disordered" evidence="1">
    <location>
        <begin position="233"/>
        <end position="286"/>
    </location>
</feature>
<feature type="compositionally biased region" description="Polar residues" evidence="1">
    <location>
        <begin position="136"/>
        <end position="153"/>
    </location>
</feature>
<evidence type="ECO:0000313" key="2">
    <source>
        <dbReference type="EMBL" id="GIL70277.1"/>
    </source>
</evidence>